<keyword evidence="3" id="KW-1185">Reference proteome</keyword>
<dbReference type="EMBL" id="CP032405">
    <property type="protein sequence ID" value="QRF50027.1"/>
    <property type="molecule type" value="Genomic_DNA"/>
</dbReference>
<gene>
    <name evidence="2" type="ORF">D4A92_00470</name>
</gene>
<protein>
    <submittedName>
        <fullName evidence="2">SAM-dependent DNA methyltransferase</fullName>
    </submittedName>
</protein>
<keyword evidence="2" id="KW-0489">Methyltransferase</keyword>
<keyword evidence="2" id="KW-0808">Transferase</keyword>
<name>A0ABX7ERT0_9HYPH</name>
<evidence type="ECO:0000313" key="3">
    <source>
        <dbReference type="Proteomes" id="UP000596351"/>
    </source>
</evidence>
<evidence type="ECO:0000256" key="1">
    <source>
        <dbReference type="SAM" id="MobiDB-lite"/>
    </source>
</evidence>
<accession>A0ABX7ERT0</accession>
<proteinExistence type="predicted"/>
<dbReference type="SUPFAM" id="SSF53335">
    <property type="entry name" value="S-adenosyl-L-methionine-dependent methyltransferases"/>
    <property type="match status" value="1"/>
</dbReference>
<dbReference type="RefSeq" id="WP_203017382.1">
    <property type="nucleotide sequence ID" value="NZ_CP032405.1"/>
</dbReference>
<sequence length="242" mass="27600">MSTVHVMNQRHQAADSLDYFPTPPWATRAMLHEVLIPRQNFWFPLSEMTALDPCCGGGHMVVPLREVFRQVEYSDVHDWGFNPPIRDFTFESRASLEADGRIVPDWLFVNPPFNIAQSFFDTALKIARRGVAFFVRVSWLSGQERYSLIYGPNPPTFVVHFAERVSLMEGVWDPELSSATDYVWLAWVDGMPPQPPIWLRPGMEKTYTKQSDMALATPGEAKRRLAKRKEEASRVAAEKVGA</sequence>
<dbReference type="Proteomes" id="UP000596351">
    <property type="component" value="Chromosome"/>
</dbReference>
<reference evidence="2 3" key="1">
    <citation type="submission" date="2018-09" db="EMBL/GenBank/DDBJ databases">
        <title>Rhizobium sp. MAE2-X.</title>
        <authorList>
            <person name="Lee Y."/>
            <person name="Jeon C.O."/>
        </authorList>
    </citation>
    <scope>NUCLEOTIDE SEQUENCE [LARGE SCALE GENOMIC DNA]</scope>
    <source>
        <strain evidence="2 3">MAE2-X</strain>
    </source>
</reference>
<dbReference type="GO" id="GO:0008168">
    <property type="term" value="F:methyltransferase activity"/>
    <property type="evidence" value="ECO:0007669"/>
    <property type="project" value="UniProtKB-KW"/>
</dbReference>
<dbReference type="InterPro" id="IPR029063">
    <property type="entry name" value="SAM-dependent_MTases_sf"/>
</dbReference>
<feature type="region of interest" description="Disordered" evidence="1">
    <location>
        <begin position="218"/>
        <end position="242"/>
    </location>
</feature>
<evidence type="ECO:0000313" key="2">
    <source>
        <dbReference type="EMBL" id="QRF50027.1"/>
    </source>
</evidence>
<dbReference type="GO" id="GO:0032259">
    <property type="term" value="P:methylation"/>
    <property type="evidence" value="ECO:0007669"/>
    <property type="project" value="UniProtKB-KW"/>
</dbReference>
<organism evidence="2 3">
    <name type="scientific">Rhizobium rosettiformans</name>
    <dbReference type="NCBI Taxonomy" id="1368430"/>
    <lineage>
        <taxon>Bacteria</taxon>
        <taxon>Pseudomonadati</taxon>
        <taxon>Pseudomonadota</taxon>
        <taxon>Alphaproteobacteria</taxon>
        <taxon>Hyphomicrobiales</taxon>
        <taxon>Rhizobiaceae</taxon>
        <taxon>Rhizobium/Agrobacterium group</taxon>
        <taxon>Rhizobium</taxon>
    </lineage>
</organism>
<feature type="compositionally biased region" description="Basic and acidic residues" evidence="1">
    <location>
        <begin position="220"/>
        <end position="242"/>
    </location>
</feature>